<evidence type="ECO:0008006" key="4">
    <source>
        <dbReference type="Google" id="ProtNLM"/>
    </source>
</evidence>
<dbReference type="Proteomes" id="UP000576082">
    <property type="component" value="Unassembled WGS sequence"/>
</dbReference>
<name>A0A7X9RQX8_9BACT</name>
<sequence length="282" mass="31273">MKTILFTFIGFLFITSTNAQDLIVTISNDSISCKIDEIYNDHIYFNLVHKKEIKSSLLPLNRVSYYEYGFYNPKSIPQNEVAEVKKLPKFRFAFNGGMSYRLSPADNSLGPQLQNHFEALKLGYLLGANASFFFNDIFGVGVRYSYTKASHEEHFPGGEVISDVVKINYVGPSFVSRFRNGADNAFVLGGGFGYMNYVNNNSMTGYYPINISGETLGLNLSACYDFNVSSILSVGIQLDLILGSLTTVQVEENGNVQTIELPNGAAEGLDRIDLTIALVLHQ</sequence>
<feature type="signal peptide" evidence="1">
    <location>
        <begin position="1"/>
        <end position="19"/>
    </location>
</feature>
<evidence type="ECO:0000256" key="1">
    <source>
        <dbReference type="SAM" id="SignalP"/>
    </source>
</evidence>
<keyword evidence="3" id="KW-1185">Reference proteome</keyword>
<comment type="caution">
    <text evidence="2">The sequence shown here is derived from an EMBL/GenBank/DDBJ whole genome shotgun (WGS) entry which is preliminary data.</text>
</comment>
<organism evidence="2 3">
    <name type="scientific">Flammeovirga aprica JL-4</name>
    <dbReference type="NCBI Taxonomy" id="694437"/>
    <lineage>
        <taxon>Bacteria</taxon>
        <taxon>Pseudomonadati</taxon>
        <taxon>Bacteroidota</taxon>
        <taxon>Cytophagia</taxon>
        <taxon>Cytophagales</taxon>
        <taxon>Flammeovirgaceae</taxon>
        <taxon>Flammeovirga</taxon>
    </lineage>
</organism>
<evidence type="ECO:0000313" key="3">
    <source>
        <dbReference type="Proteomes" id="UP000576082"/>
    </source>
</evidence>
<dbReference type="InterPro" id="IPR036709">
    <property type="entry name" value="Autotransporte_beta_dom_sf"/>
</dbReference>
<dbReference type="SUPFAM" id="SSF103515">
    <property type="entry name" value="Autotransporter"/>
    <property type="match status" value="1"/>
</dbReference>
<keyword evidence="1" id="KW-0732">Signal</keyword>
<proteinExistence type="predicted"/>
<dbReference type="AlphaFoldDB" id="A0A7X9RQX8"/>
<evidence type="ECO:0000313" key="2">
    <source>
        <dbReference type="EMBL" id="NME67233.1"/>
    </source>
</evidence>
<accession>A0A7X9RQX8</accession>
<gene>
    <name evidence="2" type="ORF">HHU12_04560</name>
</gene>
<protein>
    <recommendedName>
        <fullName evidence="4">Outer membrane protein beta-barrel domain-containing protein</fullName>
    </recommendedName>
</protein>
<reference evidence="2 3" key="1">
    <citation type="submission" date="2020-04" db="EMBL/GenBank/DDBJ databases">
        <title>Flammeovirga sp. SR4, a novel species isolated from seawater.</title>
        <authorList>
            <person name="Wang X."/>
        </authorList>
    </citation>
    <scope>NUCLEOTIDE SEQUENCE [LARGE SCALE GENOMIC DNA]</scope>
    <source>
        <strain evidence="2 3">ATCC 23126</strain>
    </source>
</reference>
<feature type="chain" id="PRO_5030704097" description="Outer membrane protein beta-barrel domain-containing protein" evidence="1">
    <location>
        <begin position="20"/>
        <end position="282"/>
    </location>
</feature>
<dbReference type="EMBL" id="JABANE010000008">
    <property type="protein sequence ID" value="NME67233.1"/>
    <property type="molecule type" value="Genomic_DNA"/>
</dbReference>
<dbReference type="RefSeq" id="WP_169655439.1">
    <property type="nucleotide sequence ID" value="NZ_JABANE010000008.1"/>
</dbReference>